<dbReference type="Gene3D" id="3.30.420.10">
    <property type="entry name" value="Ribonuclease H-like superfamily/Ribonuclease H"/>
    <property type="match status" value="2"/>
</dbReference>
<dbReference type="PROSITE" id="PS50878">
    <property type="entry name" value="RT_POL"/>
    <property type="match status" value="1"/>
</dbReference>
<dbReference type="InterPro" id="IPR043128">
    <property type="entry name" value="Rev_trsase/Diguanyl_cyclase"/>
</dbReference>
<dbReference type="PANTHER" id="PTHR47331">
    <property type="entry name" value="PHD-TYPE DOMAIN-CONTAINING PROTEIN"/>
    <property type="match status" value="1"/>
</dbReference>
<dbReference type="InterPro" id="IPR001584">
    <property type="entry name" value="Integrase_cat-core"/>
</dbReference>
<dbReference type="InterPro" id="IPR041588">
    <property type="entry name" value="Integrase_H2C2"/>
</dbReference>
<dbReference type="OMA" id="INIFRDE"/>
<dbReference type="Gene3D" id="1.10.340.70">
    <property type="match status" value="1"/>
</dbReference>
<dbReference type="EMBL" id="UYSL01021738">
    <property type="protein sequence ID" value="VDL79031.1"/>
    <property type="molecule type" value="Genomic_DNA"/>
</dbReference>
<proteinExistence type="predicted"/>
<evidence type="ECO:0000259" key="1">
    <source>
        <dbReference type="PROSITE" id="PS50878"/>
    </source>
</evidence>
<gene>
    <name evidence="3" type="ORF">NBR_LOCUS15437</name>
</gene>
<feature type="domain" description="Integrase catalytic" evidence="2">
    <location>
        <begin position="802"/>
        <end position="996"/>
    </location>
</feature>
<sequence>MTAVTDLSENEMLKNLFELEGLGISSEENSQDEKANNYLEQYAKSISFESGYVVAPFPLKENVADLSDNYPVAARRLMALQVQLSTNSELRSWYCKIINDYIASDVIEVVTTDNTSLSKYYMPHSGVWRPEKAKPLRIVFDASSKKKGELSLNDVVFKGESFVKKIHDILITSRSSNIILICDIEAAFTQIRLDESHKDLCRFLWLNDVDRPAVRSNVTEYRFKRLPFGINASPSILNMAIVTYLKSQNDQLADEIVDNLYVDNILLTASTPEEALAKYRKSKEMFAKIGMNLREYVSNSEAVNRGIPPCDRAPDGKIKLLGVRYDTVKDEFSIQTGVQSKERLTKREVVSQLNSIYDPLGLAAPLLVKQREIYSCNVNWNEMIPEELSVRWIRTCSAISNVAASVPRALVSGPVHTSQCSLWAFCDASEIAMATSCYLRHDDTSKVSSLVSGKTKLTPKKSKQTIPRLELLAILMGVRLCNNICTNSLSLIKEVNIITDSKVALAWIKSSRKLPVFVANQKERIDNVVKFLRKKHIKVNFYHVPTAENPADAGTRGLSATNWPNHSWLRGPRWLEKTPENWPLTHIDCITEQQSDESEMETPIAVVEISETCPANKSEKIIDLKRISRLTVAKRVVALVGKGLHKWVQSTNNNRSINIQTTLLRKFSVGSPITASDIAAAESVIIIQEQSGYKINDLQKRYPQKKLKMDDLGIIRYVSRLQNACIPEDTKSPIFIPYKSDLAKLIVADTHIKNAHCGKEQILTLIRQRFWIPRPSAIIKAYTRQCVVCRRCHGLPFALPEMAPLPKDRVIVSKTFENVGCDFMGPIESVTREKMYVCLYTCLTTRAVHLEVVEDLTTGAFLSSFIRFISRRGVPKYVRSDCGTNFKLGQKVIQKLFEDDENRENTVMSYCATEGIKWVFNPPGAPWMGGVWERLVGSVKRALQKTFGRKRLNFVQLCTAMARTEAVLNTRPITKIHNSDLSEIPLRPIDFLRGKDLQQ</sequence>
<protein>
    <submittedName>
        <fullName evidence="5">Reverse transcriptase domain-containing protein</fullName>
    </submittedName>
</protein>
<dbReference type="Gene3D" id="3.10.10.10">
    <property type="entry name" value="HIV Type 1 Reverse Transcriptase, subunit A, domain 1"/>
    <property type="match status" value="1"/>
</dbReference>
<name>A0A0N4YFB2_NIPBR</name>
<dbReference type="GO" id="GO:0042575">
    <property type="term" value="C:DNA polymerase complex"/>
    <property type="evidence" value="ECO:0007669"/>
    <property type="project" value="UniProtKB-ARBA"/>
</dbReference>
<dbReference type="Pfam" id="PF17921">
    <property type="entry name" value="Integrase_H2C2"/>
    <property type="match status" value="1"/>
</dbReference>
<dbReference type="Pfam" id="PF05380">
    <property type="entry name" value="Peptidase_A17"/>
    <property type="match status" value="1"/>
</dbReference>
<dbReference type="GO" id="GO:0015074">
    <property type="term" value="P:DNA integration"/>
    <property type="evidence" value="ECO:0007669"/>
    <property type="project" value="InterPro"/>
</dbReference>
<dbReference type="InterPro" id="IPR008042">
    <property type="entry name" value="Retrotrans_Pao"/>
</dbReference>
<dbReference type="Pfam" id="PF00078">
    <property type="entry name" value="RVT_1"/>
    <property type="match status" value="1"/>
</dbReference>
<dbReference type="WBParaSite" id="NBR_0001543601-mRNA-1">
    <property type="protein sequence ID" value="NBR_0001543601-mRNA-1"/>
    <property type="gene ID" value="NBR_0001543601"/>
</dbReference>
<evidence type="ECO:0000313" key="3">
    <source>
        <dbReference type="EMBL" id="VDL79031.1"/>
    </source>
</evidence>
<dbReference type="InterPro" id="IPR012337">
    <property type="entry name" value="RNaseH-like_sf"/>
</dbReference>
<reference evidence="5" key="1">
    <citation type="submission" date="2017-02" db="UniProtKB">
        <authorList>
            <consortium name="WormBaseParasite"/>
        </authorList>
    </citation>
    <scope>IDENTIFICATION</scope>
</reference>
<dbReference type="STRING" id="27835.A0A0N4YFB2"/>
<dbReference type="AlphaFoldDB" id="A0A0N4YFB2"/>
<organism evidence="5">
    <name type="scientific">Nippostrongylus brasiliensis</name>
    <name type="common">Rat hookworm</name>
    <dbReference type="NCBI Taxonomy" id="27835"/>
    <lineage>
        <taxon>Eukaryota</taxon>
        <taxon>Metazoa</taxon>
        <taxon>Ecdysozoa</taxon>
        <taxon>Nematoda</taxon>
        <taxon>Chromadorea</taxon>
        <taxon>Rhabditida</taxon>
        <taxon>Rhabditina</taxon>
        <taxon>Rhabditomorpha</taxon>
        <taxon>Strongyloidea</taxon>
        <taxon>Heligmosomidae</taxon>
        <taxon>Nippostrongylus</taxon>
    </lineage>
</organism>
<dbReference type="Proteomes" id="UP000271162">
    <property type="component" value="Unassembled WGS sequence"/>
</dbReference>
<dbReference type="SUPFAM" id="SSF56672">
    <property type="entry name" value="DNA/RNA polymerases"/>
    <property type="match status" value="1"/>
</dbReference>
<dbReference type="InterPro" id="IPR036397">
    <property type="entry name" value="RNaseH_sf"/>
</dbReference>
<dbReference type="PANTHER" id="PTHR47331:SF1">
    <property type="entry name" value="GAG-LIKE PROTEIN"/>
    <property type="match status" value="1"/>
</dbReference>
<feature type="domain" description="Reverse transcriptase" evidence="1">
    <location>
        <begin position="108"/>
        <end position="325"/>
    </location>
</feature>
<reference evidence="3 4" key="2">
    <citation type="submission" date="2018-11" db="EMBL/GenBank/DDBJ databases">
        <authorList>
            <consortium name="Pathogen Informatics"/>
        </authorList>
    </citation>
    <scope>NUCLEOTIDE SEQUENCE [LARGE SCALE GENOMIC DNA]</scope>
</reference>
<dbReference type="SUPFAM" id="SSF53098">
    <property type="entry name" value="Ribonuclease H-like"/>
    <property type="match status" value="1"/>
</dbReference>
<accession>A0A0N4YFB2</accession>
<dbReference type="InterPro" id="IPR000477">
    <property type="entry name" value="RT_dom"/>
</dbReference>
<evidence type="ECO:0000259" key="2">
    <source>
        <dbReference type="PROSITE" id="PS50994"/>
    </source>
</evidence>
<dbReference type="InterPro" id="IPR043502">
    <property type="entry name" value="DNA/RNA_pol_sf"/>
</dbReference>
<evidence type="ECO:0000313" key="5">
    <source>
        <dbReference type="WBParaSite" id="NBR_0001543601-mRNA-1"/>
    </source>
</evidence>
<keyword evidence="4" id="KW-1185">Reference proteome</keyword>
<dbReference type="GO" id="GO:0003676">
    <property type="term" value="F:nucleic acid binding"/>
    <property type="evidence" value="ECO:0007669"/>
    <property type="project" value="InterPro"/>
</dbReference>
<dbReference type="Gene3D" id="3.30.70.270">
    <property type="match status" value="1"/>
</dbReference>
<evidence type="ECO:0000313" key="4">
    <source>
        <dbReference type="Proteomes" id="UP000271162"/>
    </source>
</evidence>
<dbReference type="PROSITE" id="PS50994">
    <property type="entry name" value="INTEGRASE"/>
    <property type="match status" value="1"/>
</dbReference>